<dbReference type="EMBL" id="CP036316">
    <property type="protein sequence ID" value="QDT66007.1"/>
    <property type="molecule type" value="Genomic_DNA"/>
</dbReference>
<dbReference type="RefSeq" id="WP_145264755.1">
    <property type="nucleotide sequence ID" value="NZ_CP036316.1"/>
</dbReference>
<feature type="transmembrane region" description="Helical" evidence="1">
    <location>
        <begin position="28"/>
        <end position="48"/>
    </location>
</feature>
<organism evidence="2 3">
    <name type="scientific">Calycomorphotria hydatis</name>
    <dbReference type="NCBI Taxonomy" id="2528027"/>
    <lineage>
        <taxon>Bacteria</taxon>
        <taxon>Pseudomonadati</taxon>
        <taxon>Planctomycetota</taxon>
        <taxon>Planctomycetia</taxon>
        <taxon>Planctomycetales</taxon>
        <taxon>Planctomycetaceae</taxon>
        <taxon>Calycomorphotria</taxon>
    </lineage>
</organism>
<evidence type="ECO:0000313" key="3">
    <source>
        <dbReference type="Proteomes" id="UP000319976"/>
    </source>
</evidence>
<proteinExistence type="predicted"/>
<keyword evidence="1" id="KW-0472">Membrane</keyword>
<accession>A0A517TCB0</accession>
<keyword evidence="3" id="KW-1185">Reference proteome</keyword>
<reference evidence="2 3" key="1">
    <citation type="submission" date="2019-02" db="EMBL/GenBank/DDBJ databases">
        <title>Deep-cultivation of Planctomycetes and their phenomic and genomic characterization uncovers novel biology.</title>
        <authorList>
            <person name="Wiegand S."/>
            <person name="Jogler M."/>
            <person name="Boedeker C."/>
            <person name="Pinto D."/>
            <person name="Vollmers J."/>
            <person name="Rivas-Marin E."/>
            <person name="Kohn T."/>
            <person name="Peeters S.H."/>
            <person name="Heuer A."/>
            <person name="Rast P."/>
            <person name="Oberbeckmann S."/>
            <person name="Bunk B."/>
            <person name="Jeske O."/>
            <person name="Meyerdierks A."/>
            <person name="Storesund J.E."/>
            <person name="Kallscheuer N."/>
            <person name="Luecker S."/>
            <person name="Lage O.M."/>
            <person name="Pohl T."/>
            <person name="Merkel B.J."/>
            <person name="Hornburger P."/>
            <person name="Mueller R.-W."/>
            <person name="Bruemmer F."/>
            <person name="Labrenz M."/>
            <person name="Spormann A.M."/>
            <person name="Op den Camp H."/>
            <person name="Overmann J."/>
            <person name="Amann R."/>
            <person name="Jetten M.S.M."/>
            <person name="Mascher T."/>
            <person name="Medema M.H."/>
            <person name="Devos D.P."/>
            <person name="Kaster A.-K."/>
            <person name="Ovreas L."/>
            <person name="Rohde M."/>
            <person name="Galperin M.Y."/>
            <person name="Jogler C."/>
        </authorList>
    </citation>
    <scope>NUCLEOTIDE SEQUENCE [LARGE SCALE GENOMIC DNA]</scope>
    <source>
        <strain evidence="2 3">V22</strain>
    </source>
</reference>
<keyword evidence="1" id="KW-0812">Transmembrane</keyword>
<dbReference type="KEGG" id="chya:V22_32710"/>
<sequence length="71" mass="7702">MSQLSQDANQLRITSTTLDDTKDGKANLWVYGAALVLLLACVMAMLVADWTVSRQIDTNQLGTTIGYHTTG</sequence>
<name>A0A517TCB0_9PLAN</name>
<evidence type="ECO:0000256" key="1">
    <source>
        <dbReference type="SAM" id="Phobius"/>
    </source>
</evidence>
<gene>
    <name evidence="2" type="ORF">V22_32710</name>
</gene>
<protein>
    <submittedName>
        <fullName evidence="2">Uncharacterized protein</fullName>
    </submittedName>
</protein>
<dbReference type="Proteomes" id="UP000319976">
    <property type="component" value="Chromosome"/>
</dbReference>
<keyword evidence="1" id="KW-1133">Transmembrane helix</keyword>
<evidence type="ECO:0000313" key="2">
    <source>
        <dbReference type="EMBL" id="QDT66007.1"/>
    </source>
</evidence>
<dbReference type="AlphaFoldDB" id="A0A517TCB0"/>